<reference evidence="2" key="2">
    <citation type="submission" date="2013-05" db="EMBL/GenBank/DDBJ databases">
        <authorList>
            <person name="Carter J.-M."/>
            <person name="Baker S.C."/>
            <person name="Pink R."/>
            <person name="Carter D.R.F."/>
            <person name="Collins A."/>
            <person name="Tomlin J."/>
            <person name="Gibbs M."/>
            <person name="Breuker C.J."/>
        </authorList>
    </citation>
    <scope>NUCLEOTIDE SEQUENCE</scope>
    <source>
        <tissue evidence="2">Ovary</tissue>
    </source>
</reference>
<evidence type="ECO:0000256" key="1">
    <source>
        <dbReference type="SAM" id="Phobius"/>
    </source>
</evidence>
<protein>
    <submittedName>
        <fullName evidence="2">Uncharacterized protein</fullName>
    </submittedName>
</protein>
<feature type="transmembrane region" description="Helical" evidence="1">
    <location>
        <begin position="17"/>
        <end position="36"/>
    </location>
</feature>
<dbReference type="AlphaFoldDB" id="S4NMS6"/>
<organism evidence="2">
    <name type="scientific">Pararge aegeria</name>
    <name type="common">speckled wood butterfly</name>
    <dbReference type="NCBI Taxonomy" id="116150"/>
    <lineage>
        <taxon>Eukaryota</taxon>
        <taxon>Metazoa</taxon>
        <taxon>Ecdysozoa</taxon>
        <taxon>Arthropoda</taxon>
        <taxon>Hexapoda</taxon>
        <taxon>Insecta</taxon>
        <taxon>Pterygota</taxon>
        <taxon>Neoptera</taxon>
        <taxon>Endopterygota</taxon>
        <taxon>Lepidoptera</taxon>
        <taxon>Glossata</taxon>
        <taxon>Ditrysia</taxon>
        <taxon>Papilionoidea</taxon>
        <taxon>Nymphalidae</taxon>
        <taxon>Satyrinae</taxon>
        <taxon>Satyrini</taxon>
        <taxon>Parargina</taxon>
        <taxon>Pararge</taxon>
    </lineage>
</organism>
<proteinExistence type="predicted"/>
<evidence type="ECO:0000313" key="2">
    <source>
        <dbReference type="EMBL" id="JAA80041.1"/>
    </source>
</evidence>
<accession>S4NMS6</accession>
<keyword evidence="1" id="KW-1133">Transmembrane helix</keyword>
<reference evidence="2" key="1">
    <citation type="journal article" date="2013" name="BMC Genomics">
        <title>Unscrambling butterfly oogenesis.</title>
        <authorList>
            <person name="Carter J.M."/>
            <person name="Baker S.C."/>
            <person name="Pink R."/>
            <person name="Carter D.R."/>
            <person name="Collins A."/>
            <person name="Tomlin J."/>
            <person name="Gibbs M."/>
            <person name="Breuker C.J."/>
        </authorList>
    </citation>
    <scope>NUCLEOTIDE SEQUENCE</scope>
    <source>
        <tissue evidence="2">Ovary</tissue>
    </source>
</reference>
<name>S4NMS6_9NEOP</name>
<dbReference type="EMBL" id="GAIX01012519">
    <property type="protein sequence ID" value="JAA80041.1"/>
    <property type="molecule type" value="Transcribed_RNA"/>
</dbReference>
<keyword evidence="1" id="KW-0812">Transmembrane</keyword>
<keyword evidence="1" id="KW-0472">Membrane</keyword>
<sequence length="83" mass="9608">MIVYYKILQSNACFHPIWSQTIFALDCLVIIIFLIWQPCIWEHFRLGSSSFLLHLTGSAERLLHATGYDKISFLPWLAIPPVC</sequence>